<evidence type="ECO:0000313" key="1">
    <source>
        <dbReference type="EMBL" id="RRT76555.1"/>
    </source>
</evidence>
<sequence length="80" mass="9232">EAEVSETRDERRETGGEWRLTRDVLSVSELGEQAAAEAEAKTVPEDRLDSAQARLFVSYLFMVRHRVVRCFAYTKTIKRN</sequence>
<comment type="caution">
    <text evidence="1">The sequence shown here is derived from an EMBL/GenBank/DDBJ whole genome shotgun (WGS) entry which is preliminary data.</text>
</comment>
<dbReference type="EMBL" id="AMZH03002165">
    <property type="protein sequence ID" value="RRT76555.1"/>
    <property type="molecule type" value="Genomic_DNA"/>
</dbReference>
<proteinExistence type="predicted"/>
<gene>
    <name evidence="1" type="ORF">B296_00009251</name>
</gene>
<reference evidence="1 2" key="1">
    <citation type="journal article" date="2014" name="Agronomy (Basel)">
        <title>A Draft Genome Sequence for Ensete ventricosum, the Drought-Tolerant Tree Against Hunger.</title>
        <authorList>
            <person name="Harrison J."/>
            <person name="Moore K.A."/>
            <person name="Paszkiewicz K."/>
            <person name="Jones T."/>
            <person name="Grant M."/>
            <person name="Ambacheew D."/>
            <person name="Muzemil S."/>
            <person name="Studholme D.J."/>
        </authorList>
    </citation>
    <scope>NUCLEOTIDE SEQUENCE [LARGE SCALE GENOMIC DNA]</scope>
</reference>
<feature type="non-terminal residue" evidence="1">
    <location>
        <position position="1"/>
    </location>
</feature>
<accession>A0A427AJY3</accession>
<protein>
    <submittedName>
        <fullName evidence="1">Uncharacterized protein</fullName>
    </submittedName>
</protein>
<evidence type="ECO:0000313" key="2">
    <source>
        <dbReference type="Proteomes" id="UP000287651"/>
    </source>
</evidence>
<dbReference type="Proteomes" id="UP000287651">
    <property type="component" value="Unassembled WGS sequence"/>
</dbReference>
<name>A0A427AJY3_ENSVE</name>
<dbReference type="AlphaFoldDB" id="A0A427AJY3"/>
<organism evidence="1 2">
    <name type="scientific">Ensete ventricosum</name>
    <name type="common">Abyssinian banana</name>
    <name type="synonym">Musa ensete</name>
    <dbReference type="NCBI Taxonomy" id="4639"/>
    <lineage>
        <taxon>Eukaryota</taxon>
        <taxon>Viridiplantae</taxon>
        <taxon>Streptophyta</taxon>
        <taxon>Embryophyta</taxon>
        <taxon>Tracheophyta</taxon>
        <taxon>Spermatophyta</taxon>
        <taxon>Magnoliopsida</taxon>
        <taxon>Liliopsida</taxon>
        <taxon>Zingiberales</taxon>
        <taxon>Musaceae</taxon>
        <taxon>Ensete</taxon>
    </lineage>
</organism>